<gene>
    <name evidence="10" type="ORF">METZ01_LOCUS8438</name>
</gene>
<dbReference type="GO" id="GO:0005829">
    <property type="term" value="C:cytosol"/>
    <property type="evidence" value="ECO:0007669"/>
    <property type="project" value="TreeGrafter"/>
</dbReference>
<dbReference type="SMART" id="SM00955">
    <property type="entry name" value="RNB"/>
    <property type="match status" value="1"/>
</dbReference>
<dbReference type="GO" id="GO:0003723">
    <property type="term" value="F:RNA binding"/>
    <property type="evidence" value="ECO:0007669"/>
    <property type="project" value="UniProtKB-KW"/>
</dbReference>
<keyword evidence="5" id="KW-0378">Hydrolase</keyword>
<evidence type="ECO:0000259" key="9">
    <source>
        <dbReference type="PROSITE" id="PS50126"/>
    </source>
</evidence>
<dbReference type="SUPFAM" id="SSF50249">
    <property type="entry name" value="Nucleic acid-binding proteins"/>
    <property type="match status" value="2"/>
</dbReference>
<accession>A0A381NN88</accession>
<dbReference type="Pfam" id="PF00575">
    <property type="entry name" value="S1"/>
    <property type="match status" value="1"/>
</dbReference>
<evidence type="ECO:0000256" key="4">
    <source>
        <dbReference type="ARBA" id="ARBA00022722"/>
    </source>
</evidence>
<dbReference type="HAMAP" id="MF_01895">
    <property type="entry name" value="RNase_R"/>
    <property type="match status" value="1"/>
</dbReference>
<proteinExistence type="inferred from homology"/>
<dbReference type="InterPro" id="IPR003029">
    <property type="entry name" value="S1_domain"/>
</dbReference>
<dbReference type="SMART" id="SM00316">
    <property type="entry name" value="S1"/>
    <property type="match status" value="1"/>
</dbReference>
<evidence type="ECO:0000256" key="2">
    <source>
        <dbReference type="ARBA" id="ARBA00012163"/>
    </source>
</evidence>
<evidence type="ECO:0000256" key="5">
    <source>
        <dbReference type="ARBA" id="ARBA00022801"/>
    </source>
</evidence>
<dbReference type="InterPro" id="IPR012340">
    <property type="entry name" value="NA-bd_OB-fold"/>
</dbReference>
<keyword evidence="8" id="KW-0175">Coiled coil</keyword>
<dbReference type="InterPro" id="IPR004476">
    <property type="entry name" value="RNase_II/RNase_R"/>
</dbReference>
<evidence type="ECO:0000313" key="10">
    <source>
        <dbReference type="EMBL" id="SUZ55584.1"/>
    </source>
</evidence>
<dbReference type="PROSITE" id="PS50126">
    <property type="entry name" value="S1"/>
    <property type="match status" value="1"/>
</dbReference>
<feature type="domain" description="S1 motif" evidence="9">
    <location>
        <begin position="577"/>
        <end position="659"/>
    </location>
</feature>
<dbReference type="PROSITE" id="PS01175">
    <property type="entry name" value="RIBONUCLEASE_II"/>
    <property type="match status" value="1"/>
</dbReference>
<sequence length="660" mass="75302">MGYKTSKRKKRLRRSNKPKSRIIGILKKTKSNRYRVIDSYSEESYKISVRELRKAFVGDKVQCSLTPKRWVQIEKVLESNTSSFIGKVEKFGKSYKALPLDLGRHNYVNINGKVPNAVKISNLVKVKVTQQPTSRSSAKGYIEKVLDKKNPETAANEIAISRFNLRNSWNKNIVNEVKKIQRLDPLLPGTRRDLSSLSFVTIDGKNAKDFDDAVYAEETNKGGYNLYVAIADVSHFVSIDSFIDQEAKKRGTSIYFTNKVIPMLPGELSNKLCSLRPNEKKACLVCKVELDSKGKLDEATFFEAVIESKARLTYEETGTYFEKDDYPTHLLSCLQPLKNIYDLLKKQKISRCALELDIPDYLPKFNNNEIQKFIKGKRNIAHQVIEECMLLANISAAQLLLNSQIPSIYRIHPKPDAISINHLEMFARSRSLNIKIRPEAKVEDFYKLIELASGRKDLEAIHMQILQSLTLASYSEESSGHFALAYKAYTHFTSPIRRYPDLMVHRAIKELIHQNNKEELKVREAKKTKSNQKNYPFNLQAVKEIAEQSSFKEREAEKATRDATNTLKCELAARHRQKSFKGTITGITNFGIFILLHDLGIDGLCHIKNLPNNDYFVFDQVTKSLKGKSSGKGYFLGDLVSARIREVDISLQRIDLDIAK</sequence>
<dbReference type="Pfam" id="PF00773">
    <property type="entry name" value="RNB"/>
    <property type="match status" value="1"/>
</dbReference>
<organism evidence="10">
    <name type="scientific">marine metagenome</name>
    <dbReference type="NCBI Taxonomy" id="408172"/>
    <lineage>
        <taxon>unclassified sequences</taxon>
        <taxon>metagenomes</taxon>
        <taxon>ecological metagenomes</taxon>
    </lineage>
</organism>
<dbReference type="PANTHER" id="PTHR23355">
    <property type="entry name" value="RIBONUCLEASE"/>
    <property type="match status" value="1"/>
</dbReference>
<dbReference type="CDD" id="cd04471">
    <property type="entry name" value="S1_RNase_R"/>
    <property type="match status" value="1"/>
</dbReference>
<protein>
    <recommendedName>
        <fullName evidence="2">exoribonuclease II</fullName>
        <ecNumber evidence="2">3.1.13.1</ecNumber>
    </recommendedName>
</protein>
<keyword evidence="6" id="KW-0269">Exonuclease</keyword>
<name>A0A381NN88_9ZZZZ</name>
<feature type="coiled-coil region" evidence="8">
    <location>
        <begin position="508"/>
        <end position="562"/>
    </location>
</feature>
<keyword evidence="7" id="KW-0694">RNA-binding</keyword>
<dbReference type="InterPro" id="IPR050180">
    <property type="entry name" value="RNR_Ribonuclease"/>
</dbReference>
<evidence type="ECO:0000256" key="7">
    <source>
        <dbReference type="ARBA" id="ARBA00022884"/>
    </source>
</evidence>
<evidence type="ECO:0000256" key="8">
    <source>
        <dbReference type="SAM" id="Coils"/>
    </source>
</evidence>
<dbReference type="EC" id="3.1.13.1" evidence="2"/>
<comment type="catalytic activity">
    <reaction evidence="1">
        <text>Exonucleolytic cleavage in the 3'- to 5'-direction to yield nucleoside 5'-phosphates.</text>
        <dbReference type="EC" id="3.1.13.1"/>
    </reaction>
</comment>
<dbReference type="Gene3D" id="2.40.50.140">
    <property type="entry name" value="Nucleic acid-binding proteins"/>
    <property type="match status" value="1"/>
</dbReference>
<evidence type="ECO:0000256" key="1">
    <source>
        <dbReference type="ARBA" id="ARBA00001849"/>
    </source>
</evidence>
<dbReference type="GO" id="GO:0006402">
    <property type="term" value="P:mRNA catabolic process"/>
    <property type="evidence" value="ECO:0007669"/>
    <property type="project" value="TreeGrafter"/>
</dbReference>
<dbReference type="PANTHER" id="PTHR23355:SF37">
    <property type="entry name" value="EXORIBONUCLEASE 2"/>
    <property type="match status" value="1"/>
</dbReference>
<dbReference type="GO" id="GO:0008859">
    <property type="term" value="F:exoribonuclease II activity"/>
    <property type="evidence" value="ECO:0007669"/>
    <property type="project" value="UniProtKB-EC"/>
</dbReference>
<dbReference type="NCBIfam" id="TIGR00358">
    <property type="entry name" value="3_prime_RNase"/>
    <property type="match status" value="1"/>
</dbReference>
<dbReference type="InterPro" id="IPR001900">
    <property type="entry name" value="RNase_II/R"/>
</dbReference>
<evidence type="ECO:0000256" key="3">
    <source>
        <dbReference type="ARBA" id="ARBA00022490"/>
    </source>
</evidence>
<reference evidence="10" key="1">
    <citation type="submission" date="2018-05" db="EMBL/GenBank/DDBJ databases">
        <authorList>
            <person name="Lanie J.A."/>
            <person name="Ng W.-L."/>
            <person name="Kazmierczak K.M."/>
            <person name="Andrzejewski T.M."/>
            <person name="Davidsen T.M."/>
            <person name="Wayne K.J."/>
            <person name="Tettelin H."/>
            <person name="Glass J.I."/>
            <person name="Rusch D."/>
            <person name="Podicherti R."/>
            <person name="Tsui H.-C.T."/>
            <person name="Winkler M.E."/>
        </authorList>
    </citation>
    <scope>NUCLEOTIDE SEQUENCE</scope>
</reference>
<dbReference type="InterPro" id="IPR022966">
    <property type="entry name" value="RNase_II/R_CS"/>
</dbReference>
<evidence type="ECO:0000256" key="6">
    <source>
        <dbReference type="ARBA" id="ARBA00022839"/>
    </source>
</evidence>
<keyword evidence="4" id="KW-0540">Nuclease</keyword>
<dbReference type="EMBL" id="UINC01000449">
    <property type="protein sequence ID" value="SUZ55584.1"/>
    <property type="molecule type" value="Genomic_DNA"/>
</dbReference>
<keyword evidence="3" id="KW-0963">Cytoplasm</keyword>
<dbReference type="AlphaFoldDB" id="A0A381NN88"/>
<dbReference type="InterPro" id="IPR011805">
    <property type="entry name" value="RNase_R"/>
</dbReference>